<keyword evidence="2" id="KW-0816">Tricarboxylic acid cycle</keyword>
<feature type="compositionally biased region" description="Basic and acidic residues" evidence="3">
    <location>
        <begin position="20"/>
        <end position="37"/>
    </location>
</feature>
<dbReference type="PANTHER" id="PTHR11835:SF42">
    <property type="entry name" value="ISOCITRATE DEHYDROGENASE [NAD] SUBUNIT BETA, MITOCHONDRIAL"/>
    <property type="match status" value="1"/>
</dbReference>
<reference evidence="5" key="1">
    <citation type="submission" date="2020-11" db="EMBL/GenBank/DDBJ databases">
        <authorList>
            <person name="Tran Van P."/>
        </authorList>
    </citation>
    <scope>NUCLEOTIDE SEQUENCE</scope>
</reference>
<gene>
    <name evidence="5" type="ORF">TSIB3V08_LOCUS9475</name>
</gene>
<evidence type="ECO:0000256" key="3">
    <source>
        <dbReference type="SAM" id="MobiDB-lite"/>
    </source>
</evidence>
<sequence length="441" mass="48680">MEVTGRRPRGKTVGGLWGGEDSKEDARNGGDRQEAQRKTGGGLWGGEDSKEDARNGGDRQEAQRKTENNETAVTPDKHRNRAPGYTEEMNQAPVSRPEGRTTCTLIPGDGVGPELVYSVQEVFKAAGIPVDFEPFFFSEVNPTLSAPLEDVAGSITRNGICLKGILSTPDYSHTGELQTLNMKLRNELDLYANVVHVKSLPGIKCRHQNVDAIIIREQTEGEYSALEHECVPGVVECLKIVTRQKSKRIAKFAFDYATKNNRKKVTAVHKANIMKLGDGLFLKSCQETDIPETRVDRRSRDSGGQTFPRLGWTDVPETRVDRRSRDPGGQTFPRPGWTDVPETWGARHTFSEAVGKNVANPTAMLLCGAKMLNHVNLQYYGDMIRNAINRVLKAGKLANALVLSSTAEDGEIEVRISVKTKDLGGQSTTNEFTYAVIHNMR</sequence>
<dbReference type="GO" id="GO:0006099">
    <property type="term" value="P:tricarboxylic acid cycle"/>
    <property type="evidence" value="ECO:0007669"/>
    <property type="project" value="UniProtKB-KW"/>
</dbReference>
<feature type="compositionally biased region" description="Basic and acidic residues" evidence="3">
    <location>
        <begin position="47"/>
        <end position="68"/>
    </location>
</feature>
<feature type="region of interest" description="Disordered" evidence="3">
    <location>
        <begin position="1"/>
        <end position="99"/>
    </location>
</feature>
<dbReference type="EMBL" id="OC005507">
    <property type="protein sequence ID" value="CAD7265436.1"/>
    <property type="molecule type" value="Genomic_DNA"/>
</dbReference>
<dbReference type="GO" id="GO:0005739">
    <property type="term" value="C:mitochondrion"/>
    <property type="evidence" value="ECO:0007669"/>
    <property type="project" value="TreeGrafter"/>
</dbReference>
<dbReference type="SMART" id="SM01329">
    <property type="entry name" value="Iso_dh"/>
    <property type="match status" value="1"/>
</dbReference>
<evidence type="ECO:0000256" key="1">
    <source>
        <dbReference type="ARBA" id="ARBA00007769"/>
    </source>
</evidence>
<dbReference type="InterPro" id="IPR024084">
    <property type="entry name" value="IsoPropMal-DH-like_dom"/>
</dbReference>
<dbReference type="Pfam" id="PF00180">
    <property type="entry name" value="Iso_dh"/>
    <property type="match status" value="2"/>
</dbReference>
<feature type="compositionally biased region" description="Basic and acidic residues" evidence="3">
    <location>
        <begin position="316"/>
        <end position="326"/>
    </location>
</feature>
<evidence type="ECO:0000256" key="2">
    <source>
        <dbReference type="ARBA" id="ARBA00022532"/>
    </source>
</evidence>
<proteinExistence type="inferred from homology"/>
<dbReference type="AlphaFoldDB" id="A0A7R9B322"/>
<dbReference type="GO" id="GO:0006102">
    <property type="term" value="P:isocitrate metabolic process"/>
    <property type="evidence" value="ECO:0007669"/>
    <property type="project" value="TreeGrafter"/>
</dbReference>
<dbReference type="PANTHER" id="PTHR11835">
    <property type="entry name" value="DECARBOXYLATING DEHYDROGENASES-ISOCITRATE, ISOPROPYLMALATE, TARTRATE"/>
    <property type="match status" value="1"/>
</dbReference>
<feature type="domain" description="Isopropylmalate dehydrogenase-like" evidence="4">
    <location>
        <begin position="102"/>
        <end position="436"/>
    </location>
</feature>
<protein>
    <recommendedName>
        <fullName evidence="4">Isopropylmalate dehydrogenase-like domain-containing protein</fullName>
    </recommendedName>
</protein>
<feature type="compositionally biased region" description="Basic residues" evidence="3">
    <location>
        <begin position="1"/>
        <end position="10"/>
    </location>
</feature>
<evidence type="ECO:0000313" key="5">
    <source>
        <dbReference type="EMBL" id="CAD7265436.1"/>
    </source>
</evidence>
<organism evidence="5">
    <name type="scientific">Timema shepardi</name>
    <name type="common">Walking stick</name>
    <dbReference type="NCBI Taxonomy" id="629360"/>
    <lineage>
        <taxon>Eukaryota</taxon>
        <taxon>Metazoa</taxon>
        <taxon>Ecdysozoa</taxon>
        <taxon>Arthropoda</taxon>
        <taxon>Hexapoda</taxon>
        <taxon>Insecta</taxon>
        <taxon>Pterygota</taxon>
        <taxon>Neoptera</taxon>
        <taxon>Polyneoptera</taxon>
        <taxon>Phasmatodea</taxon>
        <taxon>Timematodea</taxon>
        <taxon>Timematoidea</taxon>
        <taxon>Timematidae</taxon>
        <taxon>Timema</taxon>
    </lineage>
</organism>
<dbReference type="Gene3D" id="3.40.718.10">
    <property type="entry name" value="Isopropylmalate Dehydrogenase"/>
    <property type="match status" value="2"/>
</dbReference>
<accession>A0A7R9B322</accession>
<evidence type="ECO:0000259" key="4">
    <source>
        <dbReference type="SMART" id="SM01329"/>
    </source>
</evidence>
<dbReference type="SUPFAM" id="SSF53659">
    <property type="entry name" value="Isocitrate/Isopropylmalate dehydrogenase-like"/>
    <property type="match status" value="1"/>
</dbReference>
<feature type="region of interest" description="Disordered" evidence="3">
    <location>
        <begin position="293"/>
        <end position="340"/>
    </location>
</feature>
<name>A0A7R9B322_TIMSH</name>
<comment type="similarity">
    <text evidence="1">Belongs to the isocitrate and isopropylmalate dehydrogenases family.</text>
</comment>